<dbReference type="STRING" id="2018661.A0A2A2K509"/>
<feature type="transmembrane region" description="Helical" evidence="1">
    <location>
        <begin position="48"/>
        <end position="71"/>
    </location>
</feature>
<keyword evidence="3" id="KW-1185">Reference proteome</keyword>
<evidence type="ECO:0000313" key="2">
    <source>
        <dbReference type="EMBL" id="PAV68995.1"/>
    </source>
</evidence>
<name>A0A2A2K509_9BILA</name>
<organism evidence="2 3">
    <name type="scientific">Diploscapter pachys</name>
    <dbReference type="NCBI Taxonomy" id="2018661"/>
    <lineage>
        <taxon>Eukaryota</taxon>
        <taxon>Metazoa</taxon>
        <taxon>Ecdysozoa</taxon>
        <taxon>Nematoda</taxon>
        <taxon>Chromadorea</taxon>
        <taxon>Rhabditida</taxon>
        <taxon>Rhabditina</taxon>
        <taxon>Rhabditomorpha</taxon>
        <taxon>Rhabditoidea</taxon>
        <taxon>Rhabditidae</taxon>
        <taxon>Diploscapter</taxon>
    </lineage>
</organism>
<evidence type="ECO:0008006" key="4">
    <source>
        <dbReference type="Google" id="ProtNLM"/>
    </source>
</evidence>
<keyword evidence="1" id="KW-1133">Transmembrane helix</keyword>
<dbReference type="Proteomes" id="UP000218231">
    <property type="component" value="Unassembled WGS sequence"/>
</dbReference>
<sequence>MNVNATGQNLARLNYSSSFNTMRPAIPDPEPEAYPPVPLHGFDLAAEVIPWSILFLIGTLGNTAVLSYVFFITREHTQFLRHYVGYDILKLTSELVFILKGPKTSLE</sequence>
<evidence type="ECO:0000256" key="1">
    <source>
        <dbReference type="SAM" id="Phobius"/>
    </source>
</evidence>
<keyword evidence="1" id="KW-0472">Membrane</keyword>
<dbReference type="AlphaFoldDB" id="A0A2A2K509"/>
<protein>
    <recommendedName>
        <fullName evidence="4">G-protein coupled receptors family 1 profile domain-containing protein</fullName>
    </recommendedName>
</protein>
<accession>A0A2A2K509</accession>
<proteinExistence type="predicted"/>
<keyword evidence="1" id="KW-0812">Transmembrane</keyword>
<comment type="caution">
    <text evidence="2">The sequence shown here is derived from an EMBL/GenBank/DDBJ whole genome shotgun (WGS) entry which is preliminary data.</text>
</comment>
<gene>
    <name evidence="2" type="ORF">WR25_13905</name>
</gene>
<reference evidence="2 3" key="1">
    <citation type="journal article" date="2017" name="Curr. Biol.">
        <title>Genome architecture and evolution of a unichromosomal asexual nematode.</title>
        <authorList>
            <person name="Fradin H."/>
            <person name="Zegar C."/>
            <person name="Gutwein M."/>
            <person name="Lucas J."/>
            <person name="Kovtun M."/>
            <person name="Corcoran D."/>
            <person name="Baugh L.R."/>
            <person name="Kiontke K."/>
            <person name="Gunsalus K."/>
            <person name="Fitch D.H."/>
            <person name="Piano F."/>
        </authorList>
    </citation>
    <scope>NUCLEOTIDE SEQUENCE [LARGE SCALE GENOMIC DNA]</scope>
    <source>
        <strain evidence="2">PF1309</strain>
    </source>
</reference>
<dbReference type="EMBL" id="LIAE01009632">
    <property type="protein sequence ID" value="PAV68995.1"/>
    <property type="molecule type" value="Genomic_DNA"/>
</dbReference>
<evidence type="ECO:0000313" key="3">
    <source>
        <dbReference type="Proteomes" id="UP000218231"/>
    </source>
</evidence>